<name>A0AC60PIV6_IXOPE</name>
<keyword evidence="2" id="KW-1185">Reference proteome</keyword>
<reference evidence="1 2" key="1">
    <citation type="journal article" date="2020" name="Cell">
        <title>Large-Scale Comparative Analyses of Tick Genomes Elucidate Their Genetic Diversity and Vector Capacities.</title>
        <authorList>
            <consortium name="Tick Genome and Microbiome Consortium (TIGMIC)"/>
            <person name="Jia N."/>
            <person name="Wang J."/>
            <person name="Shi W."/>
            <person name="Du L."/>
            <person name="Sun Y."/>
            <person name="Zhan W."/>
            <person name="Jiang J.F."/>
            <person name="Wang Q."/>
            <person name="Zhang B."/>
            <person name="Ji P."/>
            <person name="Bell-Sakyi L."/>
            <person name="Cui X.M."/>
            <person name="Yuan T.T."/>
            <person name="Jiang B.G."/>
            <person name="Yang W.F."/>
            <person name="Lam T.T."/>
            <person name="Chang Q.C."/>
            <person name="Ding S.J."/>
            <person name="Wang X.J."/>
            <person name="Zhu J.G."/>
            <person name="Ruan X.D."/>
            <person name="Zhao L."/>
            <person name="Wei J.T."/>
            <person name="Ye R.Z."/>
            <person name="Que T.C."/>
            <person name="Du C.H."/>
            <person name="Zhou Y.H."/>
            <person name="Cheng J.X."/>
            <person name="Dai P.F."/>
            <person name="Guo W.B."/>
            <person name="Han X.H."/>
            <person name="Huang E.J."/>
            <person name="Li L.F."/>
            <person name="Wei W."/>
            <person name="Gao Y.C."/>
            <person name="Liu J.Z."/>
            <person name="Shao H.Z."/>
            <person name="Wang X."/>
            <person name="Wang C.C."/>
            <person name="Yang T.C."/>
            <person name="Huo Q.B."/>
            <person name="Li W."/>
            <person name="Chen H.Y."/>
            <person name="Chen S.E."/>
            <person name="Zhou L.G."/>
            <person name="Ni X.B."/>
            <person name="Tian J.H."/>
            <person name="Sheng Y."/>
            <person name="Liu T."/>
            <person name="Pan Y.S."/>
            <person name="Xia L.Y."/>
            <person name="Li J."/>
            <person name="Zhao F."/>
            <person name="Cao W.C."/>
        </authorList>
    </citation>
    <scope>NUCLEOTIDE SEQUENCE [LARGE SCALE GENOMIC DNA]</scope>
    <source>
        <strain evidence="1">Iper-2018</strain>
    </source>
</reference>
<evidence type="ECO:0000313" key="2">
    <source>
        <dbReference type="Proteomes" id="UP000805193"/>
    </source>
</evidence>
<comment type="caution">
    <text evidence="1">The sequence shown here is derived from an EMBL/GenBank/DDBJ whole genome shotgun (WGS) entry which is preliminary data.</text>
</comment>
<dbReference type="Proteomes" id="UP000805193">
    <property type="component" value="Unassembled WGS sequence"/>
</dbReference>
<accession>A0AC60PIV6</accession>
<proteinExistence type="predicted"/>
<dbReference type="EMBL" id="JABSTQ010010483">
    <property type="protein sequence ID" value="KAG0420699.1"/>
    <property type="molecule type" value="Genomic_DNA"/>
</dbReference>
<organism evidence="1 2">
    <name type="scientific">Ixodes persulcatus</name>
    <name type="common">Taiga tick</name>
    <dbReference type="NCBI Taxonomy" id="34615"/>
    <lineage>
        <taxon>Eukaryota</taxon>
        <taxon>Metazoa</taxon>
        <taxon>Ecdysozoa</taxon>
        <taxon>Arthropoda</taxon>
        <taxon>Chelicerata</taxon>
        <taxon>Arachnida</taxon>
        <taxon>Acari</taxon>
        <taxon>Parasitiformes</taxon>
        <taxon>Ixodida</taxon>
        <taxon>Ixodoidea</taxon>
        <taxon>Ixodidae</taxon>
        <taxon>Ixodinae</taxon>
        <taxon>Ixodes</taxon>
    </lineage>
</organism>
<gene>
    <name evidence="1" type="ORF">HPB47_003342</name>
</gene>
<protein>
    <submittedName>
        <fullName evidence="1">Uncharacterized protein</fullName>
    </submittedName>
</protein>
<sequence>MPPKWNSPRKNPPTATRTVNPTHPRDGSPLRAATPAGVDALTTALRAAFPEAVPRRLRHPEMAQSFPYPSDAEEEELLFDRLASQDPPGRYRAHIPEGSTDDSDSEADASPEQRRDRFPRQLRPRHATTGSRGQRLFTTTDPPTRRDFRNALVYVDRASRSSRYFGTRDVVELQLLEHFLQYSRGTPTRAPHSFSGPPSPLHTAPPLQPTVPHDPLDVEEEATRPQEEHAPALPPRRPRTPTLQSELFPPLVRVAAPVPTELFQRLSLWQTPGFAFLSPSPSPPSSPVSLPLQAATPPTSILMDRVITELDIVLHSPQPALIAVGDQQILAVLQDIVSPPDILLQALRAADVPLVPVLDPVSPQPTSESRDDSWAAAADRILRWLELNPVLDAPDSQDEELQDDDDSHQLPVLRRAVASMESSGLIKKTKRGPFLSPIQLAPKSATESRFVLDASHLTPHLAAPRFRLDPLPKVLLQAPLPPSTYFTKVDLAEALYHVSLHPQAQRLTTFRLDGTYYAFQRLPFGVRPAPFVMQALATAFARTLRSRGLWAWSYIDNFLLAHADPHFLQEQTELFLADLVQCGFRVNPKDTLVVPTRCIHFLGFSLDSTTATISHTPGRVKSLEDTLQLLRTPQPISRYQKLAGLWCFYFSLYRSAYHALRPLFDAALTGVPPPETWCVVLRKLWQKLPHSVPFVPLPPKTNFFADAYSTGFGVITQDSALAVITVPSKKIFLREAIAWLLAALLAPPNTIIHTDNLGLRRAITSGHLRALPWELC</sequence>
<feature type="non-terminal residue" evidence="1">
    <location>
        <position position="776"/>
    </location>
</feature>
<evidence type="ECO:0000313" key="1">
    <source>
        <dbReference type="EMBL" id="KAG0420699.1"/>
    </source>
</evidence>